<dbReference type="PANTHER" id="PTHR22045:SF6">
    <property type="entry name" value="PROLINE AND SERINE-RICH PROTEIN 3"/>
    <property type="match status" value="1"/>
</dbReference>
<dbReference type="Proteomes" id="UP000677228">
    <property type="component" value="Unassembled WGS sequence"/>
</dbReference>
<protein>
    <submittedName>
        <fullName evidence="3">Uncharacterized protein</fullName>
    </submittedName>
</protein>
<organism evidence="3 6">
    <name type="scientific">Didymodactylos carnosus</name>
    <dbReference type="NCBI Taxonomy" id="1234261"/>
    <lineage>
        <taxon>Eukaryota</taxon>
        <taxon>Metazoa</taxon>
        <taxon>Spiralia</taxon>
        <taxon>Gnathifera</taxon>
        <taxon>Rotifera</taxon>
        <taxon>Eurotatoria</taxon>
        <taxon>Bdelloidea</taxon>
        <taxon>Philodinida</taxon>
        <taxon>Philodinidae</taxon>
        <taxon>Didymodactylos</taxon>
    </lineage>
</organism>
<dbReference type="EMBL" id="CAJOBA010003335">
    <property type="protein sequence ID" value="CAF3678484.1"/>
    <property type="molecule type" value="Genomic_DNA"/>
</dbReference>
<dbReference type="OrthoDB" id="10043502at2759"/>
<dbReference type="EMBL" id="CAJNOQ010010441">
    <property type="protein sequence ID" value="CAF1251945.1"/>
    <property type="molecule type" value="Genomic_DNA"/>
</dbReference>
<feature type="compositionally biased region" description="Polar residues" evidence="1">
    <location>
        <begin position="33"/>
        <end position="47"/>
    </location>
</feature>
<dbReference type="EMBL" id="CAJNOK010003334">
    <property type="protein sequence ID" value="CAF0897234.1"/>
    <property type="molecule type" value="Genomic_DNA"/>
</dbReference>
<dbReference type="PANTHER" id="PTHR22045">
    <property type="entry name" value="PROLINE AND SERINE-RICH PROTEIN 3"/>
    <property type="match status" value="1"/>
</dbReference>
<evidence type="ECO:0000313" key="3">
    <source>
        <dbReference type="EMBL" id="CAF1251945.1"/>
    </source>
</evidence>
<feature type="region of interest" description="Disordered" evidence="1">
    <location>
        <begin position="33"/>
        <end position="66"/>
    </location>
</feature>
<evidence type="ECO:0000313" key="5">
    <source>
        <dbReference type="EMBL" id="CAF4021913.1"/>
    </source>
</evidence>
<evidence type="ECO:0000313" key="6">
    <source>
        <dbReference type="Proteomes" id="UP000663829"/>
    </source>
</evidence>
<dbReference type="Proteomes" id="UP000681722">
    <property type="component" value="Unassembled WGS sequence"/>
</dbReference>
<dbReference type="EMBL" id="CAJOBC010014928">
    <property type="protein sequence ID" value="CAF4021913.1"/>
    <property type="molecule type" value="Genomic_DNA"/>
</dbReference>
<accession>A0A815A3R5</accession>
<evidence type="ECO:0000313" key="2">
    <source>
        <dbReference type="EMBL" id="CAF0897234.1"/>
    </source>
</evidence>
<keyword evidence="6" id="KW-1185">Reference proteome</keyword>
<evidence type="ECO:0000313" key="4">
    <source>
        <dbReference type="EMBL" id="CAF3678484.1"/>
    </source>
</evidence>
<comment type="caution">
    <text evidence="3">The sequence shown here is derived from an EMBL/GenBank/DDBJ whole genome shotgun (WGS) entry which is preliminary data.</text>
</comment>
<dbReference type="AlphaFoldDB" id="A0A815A3R5"/>
<gene>
    <name evidence="3" type="ORF">GPM918_LOCUS26176</name>
    <name evidence="2" type="ORF">OVA965_LOCUS9437</name>
    <name evidence="5" type="ORF">SRO942_LOCUS26282</name>
    <name evidence="4" type="ORF">TMI583_LOCUS9433</name>
</gene>
<proteinExistence type="predicted"/>
<feature type="compositionally biased region" description="Polar residues" evidence="1">
    <location>
        <begin position="391"/>
        <end position="400"/>
    </location>
</feature>
<sequence>MQVASRTNRRDCGHRYITPTMKTTSVENQYNKTLKSRSTNQPQNISTIPIPKQYVSPKKEKTSDRREPTLKKLVDRFRFDEPQGRPERQSVVSDFWWLHDELKNTTYSDTEDDQINERKTDIPEMIEIFPSTDIDQDLNKRASLLLQQTVSAQSDIGNVSSTGLGSTTSTTVSSQPTVIFEQAARPLFTRVPIGETKFGHLDMNDNGDDDILYRWRLRRRLEQAQKGEPITFPTKVPNRSIPSHQQERSYLSIPTTITQQSPPQIPSFPPVATVSDKPSCLKEKCQSEIVIVNKAEASTQTLQDASMQTSPTQKENNSLFTTNLNHSILPSNDLDIHPTRDTTEIQSSSVWHRPPSSRSNFRPQSLPYSVVNMSVQSSSSYSTSPIKNHHQNSSNTFSPVIIHSTPSTSRTVKFIDKPLSKQKLPTVYDVSSSQDSTLTHVTSIVHDNTRNNNTTRQSIGNDIDEDDEIQYIPDEESDGDEFSDDDMLNLLRKKRNDLLIKLREIEQCLAVRR</sequence>
<evidence type="ECO:0000256" key="1">
    <source>
        <dbReference type="SAM" id="MobiDB-lite"/>
    </source>
</evidence>
<name>A0A815A3R5_9BILA</name>
<dbReference type="InterPro" id="IPR037646">
    <property type="entry name" value="PROSER3"/>
</dbReference>
<feature type="region of interest" description="Disordered" evidence="1">
    <location>
        <begin position="343"/>
        <end position="364"/>
    </location>
</feature>
<feature type="compositionally biased region" description="Polar residues" evidence="1">
    <location>
        <begin position="344"/>
        <end position="364"/>
    </location>
</feature>
<feature type="compositionally biased region" description="Basic and acidic residues" evidence="1">
    <location>
        <begin position="57"/>
        <end position="66"/>
    </location>
</feature>
<dbReference type="Proteomes" id="UP000663829">
    <property type="component" value="Unassembled WGS sequence"/>
</dbReference>
<feature type="region of interest" description="Disordered" evidence="1">
    <location>
        <begin position="381"/>
        <end position="400"/>
    </location>
</feature>
<reference evidence="3" key="1">
    <citation type="submission" date="2021-02" db="EMBL/GenBank/DDBJ databases">
        <authorList>
            <person name="Nowell W R."/>
        </authorList>
    </citation>
    <scope>NUCLEOTIDE SEQUENCE</scope>
</reference>
<dbReference type="Proteomes" id="UP000682733">
    <property type="component" value="Unassembled WGS sequence"/>
</dbReference>